<reference evidence="4" key="1">
    <citation type="journal article" date="2023" name="Commun. Biol.">
        <title>Genome analysis of Parmales, the sister group of diatoms, reveals the evolutionary specialization of diatoms from phago-mixotrophs to photoautotrophs.</title>
        <authorList>
            <person name="Ban H."/>
            <person name="Sato S."/>
            <person name="Yoshikawa S."/>
            <person name="Yamada K."/>
            <person name="Nakamura Y."/>
            <person name="Ichinomiya M."/>
            <person name="Sato N."/>
            <person name="Blanc-Mathieu R."/>
            <person name="Endo H."/>
            <person name="Kuwata A."/>
            <person name="Ogata H."/>
        </authorList>
    </citation>
    <scope>NUCLEOTIDE SEQUENCE [LARGE SCALE GENOMIC DNA]</scope>
</reference>
<dbReference type="GO" id="GO:0045053">
    <property type="term" value="P:protein retention in Golgi apparatus"/>
    <property type="evidence" value="ECO:0007669"/>
    <property type="project" value="TreeGrafter"/>
</dbReference>
<protein>
    <recommendedName>
        <fullName evidence="5">Vacuolar protein sorting-associated protein 13 DH-like domain-containing protein</fullName>
    </recommendedName>
</protein>
<evidence type="ECO:0008006" key="5">
    <source>
        <dbReference type="Google" id="ProtNLM"/>
    </source>
</evidence>
<evidence type="ECO:0000256" key="1">
    <source>
        <dbReference type="ARBA" id="ARBA00006545"/>
    </source>
</evidence>
<dbReference type="AlphaFoldDB" id="A0A9W7B1F2"/>
<organism evidence="3 4">
    <name type="scientific">Triparma laevis f. inornata</name>
    <dbReference type="NCBI Taxonomy" id="1714386"/>
    <lineage>
        <taxon>Eukaryota</taxon>
        <taxon>Sar</taxon>
        <taxon>Stramenopiles</taxon>
        <taxon>Ochrophyta</taxon>
        <taxon>Bolidophyceae</taxon>
        <taxon>Parmales</taxon>
        <taxon>Triparmaceae</taxon>
        <taxon>Triparma</taxon>
    </lineage>
</organism>
<comment type="similarity">
    <text evidence="1">Belongs to the VPS13 family.</text>
</comment>
<sequence length="760" mass="82301">MLESTNMKVEVAEALLNEITGVFQPGNTKLTDDHTDWDFVPLPQQGCEVLWEEIWEYDGDGRRWTAGENWRHMRLPRKNWVNPPTGWEWDGNWKVCAAGSVLTLPVGRYASLPGTPGGSTKFYDLAVWTEENEWGDRVVYIDNALVISNGGSIDLMLRQRDTVEEFELNAGDEIAWSWEDIRRAKIIEVRIKGGSVWSGGVKPDVGVLPVRIRGEGGGTLRACGIVRSKGRGLALSFSEESAFNALVRFDNRTQFPIWIRQELDGIRRGADKLETGVSAVGWDEPSVGSDGIFALSLGEFGGDESTIKFITLKVGESRRLSPHKITGLDVPELQGLRILVFVSGEGIRRTLTATLIQKIVSVGSEVGSLFRRQSQIVFGERGKIGNDSIAAIEDSLLKLSRGKLKSEADAIAILKEESKRAESGDGVFQVTLSVKMMTVSLIDSVPAEIAVATLKNLRSAMRRDGLGDKIINTKVGFVQIDNHSPGSPYPVAVYSDNVEGEEDAADVIVVIGDGGAQGIKIVKIIDVTFCKGFALSLDLVFLVRLQLFYKLTKSRLGSEGVSAVELATRFGLRKWVSGMLRNILFDALLRIQGAQISLDPVLLRHHLGSSGSSLLGILMPVYFNSLRASLPNVLGSMAAFGNPLAVVTGVTRGFGTFIDSTGKGFRQSAMSLDPSHAAMGVIEGTTSLGQNVIGGIAQSASSITSTIGNNLAAATFDSKYKKKRGGGEAGEEDPTNLLEGIGRGGNGFWMGYWTDSRGRS</sequence>
<dbReference type="PANTHER" id="PTHR16166">
    <property type="entry name" value="VACUOLAR PROTEIN SORTING-ASSOCIATED PROTEIN VPS13"/>
    <property type="match status" value="1"/>
</dbReference>
<gene>
    <name evidence="3" type="ORF">TL16_g07708</name>
</gene>
<accession>A0A9W7B1F2</accession>
<dbReference type="GO" id="GO:0006623">
    <property type="term" value="P:protein targeting to vacuole"/>
    <property type="evidence" value="ECO:0007669"/>
    <property type="project" value="TreeGrafter"/>
</dbReference>
<proteinExistence type="inferred from homology"/>
<evidence type="ECO:0000313" key="4">
    <source>
        <dbReference type="Proteomes" id="UP001162640"/>
    </source>
</evidence>
<dbReference type="EMBL" id="BLQM01000246">
    <property type="protein sequence ID" value="GMH78204.1"/>
    <property type="molecule type" value="Genomic_DNA"/>
</dbReference>
<evidence type="ECO:0000256" key="2">
    <source>
        <dbReference type="SAM" id="MobiDB-lite"/>
    </source>
</evidence>
<dbReference type="Proteomes" id="UP001162640">
    <property type="component" value="Unassembled WGS sequence"/>
</dbReference>
<evidence type="ECO:0000313" key="3">
    <source>
        <dbReference type="EMBL" id="GMH78204.1"/>
    </source>
</evidence>
<comment type="caution">
    <text evidence="3">The sequence shown here is derived from an EMBL/GenBank/DDBJ whole genome shotgun (WGS) entry which is preliminary data.</text>
</comment>
<dbReference type="InterPro" id="IPR026847">
    <property type="entry name" value="VPS13"/>
</dbReference>
<name>A0A9W7B1F2_9STRA</name>
<dbReference type="PANTHER" id="PTHR16166:SF93">
    <property type="entry name" value="INTERMEMBRANE LIPID TRANSFER PROTEIN VPS13"/>
    <property type="match status" value="1"/>
</dbReference>
<feature type="region of interest" description="Disordered" evidence="2">
    <location>
        <begin position="721"/>
        <end position="740"/>
    </location>
</feature>